<evidence type="ECO:0000256" key="6">
    <source>
        <dbReference type="ARBA" id="ARBA00022771"/>
    </source>
</evidence>
<comment type="cofactor">
    <cofactor evidence="15">
        <name>Zn(2+)</name>
        <dbReference type="ChEBI" id="CHEBI:29105"/>
    </cofactor>
    <text evidence="15">Binds 1 zinc ion per subunit.</text>
</comment>
<dbReference type="OrthoDB" id="9800855at2"/>
<comment type="similarity">
    <text evidence="2 15">Belongs to the FPG family.</text>
</comment>
<dbReference type="EMBL" id="BJZO01000019">
    <property type="protein sequence ID" value="GEO80883.1"/>
    <property type="molecule type" value="Genomic_DNA"/>
</dbReference>
<keyword evidence="4 15" id="KW-0479">Metal-binding</keyword>
<dbReference type="Gene3D" id="3.20.190.10">
    <property type="entry name" value="MutM-like, N-terminal"/>
    <property type="match status" value="1"/>
</dbReference>
<dbReference type="Pfam" id="PF06831">
    <property type="entry name" value="H2TH"/>
    <property type="match status" value="1"/>
</dbReference>
<evidence type="ECO:0000256" key="9">
    <source>
        <dbReference type="ARBA" id="ARBA00023125"/>
    </source>
</evidence>
<evidence type="ECO:0000259" key="16">
    <source>
        <dbReference type="PROSITE" id="PS51066"/>
    </source>
</evidence>
<evidence type="ECO:0000259" key="17">
    <source>
        <dbReference type="PROSITE" id="PS51068"/>
    </source>
</evidence>
<dbReference type="InterPro" id="IPR015886">
    <property type="entry name" value="H2TH_FPG"/>
</dbReference>
<evidence type="ECO:0000256" key="13">
    <source>
        <dbReference type="ARBA" id="ARBA00023295"/>
    </source>
</evidence>
<dbReference type="PANTHER" id="PTHR22993:SF9">
    <property type="entry name" value="FORMAMIDOPYRIMIDINE-DNA GLYCOSYLASE"/>
    <property type="match status" value="1"/>
</dbReference>
<dbReference type="InterPro" id="IPR035937">
    <property type="entry name" value="FPG_N"/>
</dbReference>
<keyword evidence="8 15" id="KW-0862">Zinc</keyword>
<dbReference type="EC" id="4.2.99.18" evidence="15"/>
<comment type="caution">
    <text evidence="18">The sequence shown here is derived from an EMBL/GenBank/DDBJ whole genome shotgun (WGS) entry which is preliminary data.</text>
</comment>
<dbReference type="InterPro" id="IPR010979">
    <property type="entry name" value="Ribosomal_uS13-like_H2TH"/>
</dbReference>
<dbReference type="HAMAP" id="MF_00103">
    <property type="entry name" value="Fapy_DNA_glycosyl"/>
    <property type="match status" value="1"/>
</dbReference>
<feature type="active site" description="Proton donor; for beta-elimination activity" evidence="15">
    <location>
        <position position="58"/>
    </location>
</feature>
<keyword evidence="13 15" id="KW-0326">Glycosidase</keyword>
<dbReference type="GO" id="GO:0006284">
    <property type="term" value="P:base-excision repair"/>
    <property type="evidence" value="ECO:0007669"/>
    <property type="project" value="InterPro"/>
</dbReference>
<dbReference type="PROSITE" id="PS51066">
    <property type="entry name" value="ZF_FPG_2"/>
    <property type="match status" value="1"/>
</dbReference>
<name>A0A512H609_9PROT</name>
<evidence type="ECO:0000256" key="2">
    <source>
        <dbReference type="ARBA" id="ARBA00009409"/>
    </source>
</evidence>
<reference evidence="18 19" key="1">
    <citation type="submission" date="2019-07" db="EMBL/GenBank/DDBJ databases">
        <title>Whole genome shotgun sequence of Rhodospirillum oryzae NBRC 107573.</title>
        <authorList>
            <person name="Hosoyama A."/>
            <person name="Uohara A."/>
            <person name="Ohji S."/>
            <person name="Ichikawa N."/>
        </authorList>
    </citation>
    <scope>NUCLEOTIDE SEQUENCE [LARGE SCALE GENOMIC DNA]</scope>
    <source>
        <strain evidence="18 19">NBRC 107573</strain>
    </source>
</reference>
<feature type="domain" description="FPG-type" evidence="16">
    <location>
        <begin position="239"/>
        <end position="278"/>
    </location>
</feature>
<protein>
    <recommendedName>
        <fullName evidence="15">Formamidopyrimidine-DNA glycosylase</fullName>
        <shortName evidence="15">Fapy-DNA glycosylase</shortName>
        <ecNumber evidence="15">3.2.2.23</ecNumber>
    </recommendedName>
    <alternativeName>
        <fullName evidence="15">DNA-(apurinic or apyrimidinic site) lyase MutM</fullName>
        <shortName evidence="15">AP lyase MutM</shortName>
        <ecNumber evidence="15">4.2.99.18</ecNumber>
    </alternativeName>
</protein>
<dbReference type="NCBIfam" id="NF002211">
    <property type="entry name" value="PRK01103.1"/>
    <property type="match status" value="1"/>
</dbReference>
<evidence type="ECO:0000256" key="14">
    <source>
        <dbReference type="ARBA" id="ARBA00044632"/>
    </source>
</evidence>
<accession>A0A512H609</accession>
<sequence length="278" mass="30115">MPELPEVETVRRGLFPLLVGRRLSRVWVRRPDLRRPLPVDLAARLEGARVVDLGRRAKYLIATLEDGPRVLLHLGMSGRLTLGPRAQAGDPGVHDHVLIDTDDDQRLVFHDPRRFGLIALAEPGEESPLLAGLGPEPLDPAFDGPALARRLAGRRGPLKTVLLDQRVIAGLGNIYVCEALYRAGLSPLRPAESLDAPEAARLVAAIRAVLEDALAAGGASLRDYRHVDGSSGYFQLNVSVYGKEGQPCPTCDCPAGEGGIRRLIQAGRSTFFCPRRQG</sequence>
<dbReference type="EC" id="3.2.2.23" evidence="15"/>
<dbReference type="SUPFAM" id="SSF46946">
    <property type="entry name" value="S13-like H2TH domain"/>
    <property type="match status" value="1"/>
</dbReference>
<evidence type="ECO:0000256" key="12">
    <source>
        <dbReference type="ARBA" id="ARBA00023268"/>
    </source>
</evidence>
<keyword evidence="12 15" id="KW-0511">Multifunctional enzyme</keyword>
<feature type="binding site" evidence="15">
    <location>
        <position position="154"/>
    </location>
    <ligand>
        <name>DNA</name>
        <dbReference type="ChEBI" id="CHEBI:16991"/>
    </ligand>
</feature>
<comment type="catalytic activity">
    <reaction evidence="14 15">
        <text>2'-deoxyribonucleotide-(2'-deoxyribose 5'-phosphate)-2'-deoxyribonucleotide-DNA = a 3'-end 2'-deoxyribonucleotide-(2,3-dehydro-2,3-deoxyribose 5'-phosphate)-DNA + a 5'-end 5'-phospho-2'-deoxyribonucleoside-DNA + H(+)</text>
        <dbReference type="Rhea" id="RHEA:66592"/>
        <dbReference type="Rhea" id="RHEA-COMP:13180"/>
        <dbReference type="Rhea" id="RHEA-COMP:16897"/>
        <dbReference type="Rhea" id="RHEA-COMP:17067"/>
        <dbReference type="ChEBI" id="CHEBI:15378"/>
        <dbReference type="ChEBI" id="CHEBI:136412"/>
        <dbReference type="ChEBI" id="CHEBI:157695"/>
        <dbReference type="ChEBI" id="CHEBI:167181"/>
        <dbReference type="EC" id="4.2.99.18"/>
    </reaction>
</comment>
<dbReference type="GO" id="GO:0003684">
    <property type="term" value="F:damaged DNA binding"/>
    <property type="evidence" value="ECO:0007669"/>
    <property type="project" value="InterPro"/>
</dbReference>
<feature type="binding site" evidence="15">
    <location>
        <position position="113"/>
    </location>
    <ligand>
        <name>DNA</name>
        <dbReference type="ChEBI" id="CHEBI:16991"/>
    </ligand>
</feature>
<dbReference type="GO" id="GO:0008270">
    <property type="term" value="F:zinc ion binding"/>
    <property type="evidence" value="ECO:0007669"/>
    <property type="project" value="UniProtKB-UniRule"/>
</dbReference>
<keyword evidence="19" id="KW-1185">Reference proteome</keyword>
<comment type="subunit">
    <text evidence="3 15">Monomer.</text>
</comment>
<organism evidence="18 19">
    <name type="scientific">Pararhodospirillum oryzae</name>
    <dbReference type="NCBI Taxonomy" id="478448"/>
    <lineage>
        <taxon>Bacteria</taxon>
        <taxon>Pseudomonadati</taxon>
        <taxon>Pseudomonadota</taxon>
        <taxon>Alphaproteobacteria</taxon>
        <taxon>Rhodospirillales</taxon>
        <taxon>Rhodospirillaceae</taxon>
        <taxon>Pararhodospirillum</taxon>
    </lineage>
</organism>
<keyword evidence="9 15" id="KW-0238">DNA-binding</keyword>
<keyword evidence="5 15" id="KW-0227">DNA damage</keyword>
<feature type="active site" description="Schiff-base intermediate with DNA" evidence="15">
    <location>
        <position position="2"/>
    </location>
</feature>
<evidence type="ECO:0000256" key="7">
    <source>
        <dbReference type="ARBA" id="ARBA00022801"/>
    </source>
</evidence>
<dbReference type="Gene3D" id="1.10.8.50">
    <property type="match status" value="1"/>
</dbReference>
<evidence type="ECO:0000256" key="1">
    <source>
        <dbReference type="ARBA" id="ARBA00001668"/>
    </source>
</evidence>
<dbReference type="SUPFAM" id="SSF57716">
    <property type="entry name" value="Glucocorticoid receptor-like (DNA-binding domain)"/>
    <property type="match status" value="1"/>
</dbReference>
<comment type="catalytic activity">
    <reaction evidence="1 15">
        <text>Hydrolysis of DNA containing ring-opened 7-methylguanine residues, releasing 2,6-diamino-4-hydroxy-5-(N-methyl)formamidopyrimidine.</text>
        <dbReference type="EC" id="3.2.2.23"/>
    </reaction>
</comment>
<keyword evidence="7 15" id="KW-0378">Hydrolase</keyword>
<keyword evidence="6 15" id="KW-0863">Zinc-finger</keyword>
<dbReference type="FunFam" id="1.10.8.50:FF:000003">
    <property type="entry name" value="Formamidopyrimidine-DNA glycosylase"/>
    <property type="match status" value="1"/>
</dbReference>
<dbReference type="SUPFAM" id="SSF81624">
    <property type="entry name" value="N-terminal domain of MutM-like DNA repair proteins"/>
    <property type="match status" value="1"/>
</dbReference>
<dbReference type="GO" id="GO:0140078">
    <property type="term" value="F:class I DNA-(apurinic or apyrimidinic site) endonuclease activity"/>
    <property type="evidence" value="ECO:0007669"/>
    <property type="project" value="UniProtKB-EC"/>
</dbReference>
<dbReference type="NCBIfam" id="TIGR00577">
    <property type="entry name" value="fpg"/>
    <property type="match status" value="1"/>
</dbReference>
<dbReference type="SMART" id="SM00898">
    <property type="entry name" value="Fapy_DNA_glyco"/>
    <property type="match status" value="1"/>
</dbReference>
<dbReference type="CDD" id="cd08966">
    <property type="entry name" value="EcFpg-like_N"/>
    <property type="match status" value="1"/>
</dbReference>
<dbReference type="GO" id="GO:0034039">
    <property type="term" value="F:8-oxo-7,8-dihydroguanine DNA N-glycosylase activity"/>
    <property type="evidence" value="ECO:0007669"/>
    <property type="project" value="TreeGrafter"/>
</dbReference>
<dbReference type="PANTHER" id="PTHR22993">
    <property type="entry name" value="FORMAMIDOPYRIMIDINE-DNA GLYCOSYLASE"/>
    <property type="match status" value="1"/>
</dbReference>
<evidence type="ECO:0000256" key="3">
    <source>
        <dbReference type="ARBA" id="ARBA00011245"/>
    </source>
</evidence>
<comment type="function">
    <text evidence="15">Involved in base excision repair of DNA damaged by oxidation or by mutagenic agents. Acts as DNA glycosylase that recognizes and removes damaged bases. Has a preference for oxidized purines, such as 7,8-dihydro-8-oxoguanine (8-oxoG). Has AP (apurinic/apyrimidinic) lyase activity and introduces nicks in the DNA strand. Cleaves the DNA backbone by beta-delta elimination to generate a single-strand break at the site of the removed base with both 3'- and 5'-phosphates.</text>
</comment>
<dbReference type="InterPro" id="IPR012319">
    <property type="entry name" value="FPG_cat"/>
</dbReference>
<dbReference type="Pfam" id="PF01149">
    <property type="entry name" value="Fapy_DNA_glyco"/>
    <property type="match status" value="1"/>
</dbReference>
<dbReference type="RefSeq" id="WP_147162928.1">
    <property type="nucleotide sequence ID" value="NZ_BJZO01000019.1"/>
</dbReference>
<evidence type="ECO:0000313" key="19">
    <source>
        <dbReference type="Proteomes" id="UP000321567"/>
    </source>
</evidence>
<keyword evidence="11 15" id="KW-0456">Lyase</keyword>
<feature type="binding site" evidence="15">
    <location>
        <position position="94"/>
    </location>
    <ligand>
        <name>DNA</name>
        <dbReference type="ChEBI" id="CHEBI:16991"/>
    </ligand>
</feature>
<dbReference type="Proteomes" id="UP000321567">
    <property type="component" value="Unassembled WGS sequence"/>
</dbReference>
<evidence type="ECO:0000313" key="18">
    <source>
        <dbReference type="EMBL" id="GEO80883.1"/>
    </source>
</evidence>
<feature type="domain" description="Formamidopyrimidine-DNA glycosylase catalytic" evidence="17">
    <location>
        <begin position="2"/>
        <end position="116"/>
    </location>
</feature>
<evidence type="ECO:0000256" key="8">
    <source>
        <dbReference type="ARBA" id="ARBA00022833"/>
    </source>
</evidence>
<evidence type="ECO:0000256" key="5">
    <source>
        <dbReference type="ARBA" id="ARBA00022763"/>
    </source>
</evidence>
<evidence type="ECO:0000256" key="4">
    <source>
        <dbReference type="ARBA" id="ARBA00022723"/>
    </source>
</evidence>
<keyword evidence="10 15" id="KW-0234">DNA repair</keyword>
<dbReference type="AlphaFoldDB" id="A0A512H609"/>
<feature type="active site" description="Proton donor" evidence="15">
    <location>
        <position position="3"/>
    </location>
</feature>
<dbReference type="InterPro" id="IPR000214">
    <property type="entry name" value="Znf_DNA_glyclase/AP_lyase"/>
</dbReference>
<feature type="active site" description="Proton donor; for delta-elimination activity" evidence="15">
    <location>
        <position position="268"/>
    </location>
</feature>
<dbReference type="PROSITE" id="PS51068">
    <property type="entry name" value="FPG_CAT"/>
    <property type="match status" value="1"/>
</dbReference>
<gene>
    <name evidence="15 18" type="primary">mutM</name>
    <name evidence="15" type="synonym">fpg</name>
    <name evidence="18" type="ORF">ROR02_10140</name>
</gene>
<dbReference type="InterPro" id="IPR020629">
    <property type="entry name" value="FPG_Glyclase"/>
</dbReference>
<evidence type="ECO:0000256" key="15">
    <source>
        <dbReference type="HAMAP-Rule" id="MF_00103"/>
    </source>
</evidence>
<dbReference type="SMART" id="SM01232">
    <property type="entry name" value="H2TH"/>
    <property type="match status" value="1"/>
</dbReference>
<evidence type="ECO:0000256" key="11">
    <source>
        <dbReference type="ARBA" id="ARBA00023239"/>
    </source>
</evidence>
<proteinExistence type="inferred from homology"/>
<evidence type="ECO:0000256" key="10">
    <source>
        <dbReference type="ARBA" id="ARBA00023204"/>
    </source>
</evidence>